<dbReference type="PANTHER" id="PTHR12276">
    <property type="entry name" value="EPSIN/ENT-RELATED"/>
    <property type="match status" value="1"/>
</dbReference>
<dbReference type="SMART" id="SM00273">
    <property type="entry name" value="ENTH"/>
    <property type="match status" value="1"/>
</dbReference>
<dbReference type="GO" id="GO:0030276">
    <property type="term" value="F:clathrin binding"/>
    <property type="evidence" value="ECO:0007669"/>
    <property type="project" value="TreeGrafter"/>
</dbReference>
<dbReference type="InterPro" id="IPR013809">
    <property type="entry name" value="ENTH"/>
</dbReference>
<dbReference type="Gene3D" id="1.25.40.90">
    <property type="match status" value="1"/>
</dbReference>
<dbReference type="GO" id="GO:0030125">
    <property type="term" value="C:clathrin vesicle coat"/>
    <property type="evidence" value="ECO:0007669"/>
    <property type="project" value="TreeGrafter"/>
</dbReference>
<dbReference type="InterPro" id="IPR035969">
    <property type="entry name" value="Rab-GAP_TBC_sf"/>
</dbReference>
<accession>A0AAN7WK39</accession>
<feature type="region of interest" description="Disordered" evidence="1">
    <location>
        <begin position="1024"/>
        <end position="1048"/>
    </location>
</feature>
<feature type="region of interest" description="Disordered" evidence="1">
    <location>
        <begin position="96"/>
        <end position="130"/>
    </location>
</feature>
<sequence length="1128" mass="129980">MNNNTTNNLPTSHHLKNLKQQYNDRKLIHLIIDLIRFNDHDTLAFIARTFGIPPQLRHFVWPILLKYHPMCISPNIVSNLVSWDSQSRTYKYIQTPHKRNKLFNSNSNSNSNPNSNSNSNSNNSPTSNPNEDLEYIIIHDLKKYFHSRTNNRTAAIKTTTSKAMTANNSLSPSLNTILENDYAFNPTNSINQVNNNINNSPTMTNSINSATNNVQAKYYENHIINLLKDAIIYFLNKWSSIFKYETGLAWVALGLAEWFPIMGSAQNPIILTGRIHSKDQKEHSSSSTSSSSHLNNDPPHINDYEHCNINSSKDYIDFSFNYGSDSINNLYKEYPLPKRLKDKLPNEYQFQFNEMLERLLLIILHCPDTVLAKDQINKKFPEQSSNMSNYFPILSGGDLTFQSQIFFKIFSSILPELYQTLIEENNFPQTSSSRNTWLYWWIKFSGAKVLHRQDRGRLWDILLGWRPKPNMDSINFYLNYNTKIFDHIYKINPIGLNKLYDLCLGNSSTTISKSKNKKRNTNSNNSYHNSLNINRGDSIITNNYGMITKLNHFWFPDLNSVPFGSPEYPFDYNIFKELLSRNRYENSNATTTTSSSLSKISTTTSFSSKINQIKSFNSLSSISSTTSSSVSLTDMSTSSEEDMLENEDSCSDNNNSDNHNDNEVPNEENYSLIYSLIDPHIEILFIYMAILQYNEFRLLEYEETEISEFTNNIPMCSRTDDFNYRQLYLMEELNTGTKTSKVADNDLLSLNKKTVKSYSISTASLPSRLSGLKNDKNKKQQVNQQPHNHIHRRKNTNTNSKSHMFIEVGNDAKATHSFNDLLTIAGDIWRKWLWKELEENLNIKNFVSSSTEIKVKDITDDRENSISNSNAGTLMNEISVLTYSPKTLKEIISVLRKRLQVALYLTKRFSHKNCIIVVKTLTLISYLLNNGSDEFIEWISSTSSYIFDHLNTVEIDERNINKVDMNIWIQIRNLSHSISSLLNDPNLLEKRRQNVIEFRSSISFPGRKSTDNRHLTRYSSEKLNRNKSNANTYGSKSLDVNRRPSDNPMMYTIADEGEEEEEEEKESNSRFINFRLNRYRDVTISEFKPNAKTLGNLREEANTIDSQTGGRSTGLTSRVFHATNPFSS</sequence>
<comment type="caution">
    <text evidence="3">The sequence shown here is derived from an EMBL/GenBank/DDBJ whole genome shotgun (WGS) entry which is preliminary data.</text>
</comment>
<evidence type="ECO:0000313" key="4">
    <source>
        <dbReference type="Proteomes" id="UP001306508"/>
    </source>
</evidence>
<dbReference type="SUPFAM" id="SSF48464">
    <property type="entry name" value="ENTH/VHS domain"/>
    <property type="match status" value="1"/>
</dbReference>
<dbReference type="GO" id="GO:0007015">
    <property type="term" value="P:actin filament organization"/>
    <property type="evidence" value="ECO:0007669"/>
    <property type="project" value="TreeGrafter"/>
</dbReference>
<feature type="compositionally biased region" description="Low complexity" evidence="1">
    <location>
        <begin position="622"/>
        <end position="638"/>
    </location>
</feature>
<dbReference type="InterPro" id="IPR000195">
    <property type="entry name" value="Rab-GAP-TBC_dom"/>
</dbReference>
<feature type="compositionally biased region" description="Acidic residues" evidence="1">
    <location>
        <begin position="639"/>
        <end position="650"/>
    </location>
</feature>
<evidence type="ECO:0000259" key="2">
    <source>
        <dbReference type="PROSITE" id="PS50942"/>
    </source>
</evidence>
<gene>
    <name evidence="3" type="ORF">RI543_000052</name>
</gene>
<feature type="domain" description="ENTH" evidence="2">
    <location>
        <begin position="843"/>
        <end position="992"/>
    </location>
</feature>
<feature type="region of interest" description="Disordered" evidence="1">
    <location>
        <begin position="622"/>
        <end position="664"/>
    </location>
</feature>
<evidence type="ECO:0000313" key="3">
    <source>
        <dbReference type="EMBL" id="KAK5782498.1"/>
    </source>
</evidence>
<dbReference type="GO" id="GO:0005886">
    <property type="term" value="C:plasma membrane"/>
    <property type="evidence" value="ECO:0007669"/>
    <property type="project" value="TreeGrafter"/>
</dbReference>
<feature type="compositionally biased region" description="Low complexity" evidence="1">
    <location>
        <begin position="104"/>
        <end position="130"/>
    </location>
</feature>
<reference evidence="4" key="1">
    <citation type="submission" date="2023-07" db="EMBL/GenBank/DDBJ databases">
        <title>A draft genome of Kazachstania heterogenica Y-27499.</title>
        <authorList>
            <person name="Donic C."/>
            <person name="Kralova J.S."/>
            <person name="Fidel L."/>
            <person name="Ben-Dor S."/>
            <person name="Jung S."/>
        </authorList>
    </citation>
    <scope>NUCLEOTIDE SEQUENCE [LARGE SCALE GENOMIC DNA]</scope>
    <source>
        <strain evidence="4">Y27499</strain>
    </source>
</reference>
<organism evidence="3 4">
    <name type="scientific">Arxiozyma heterogenica</name>
    <dbReference type="NCBI Taxonomy" id="278026"/>
    <lineage>
        <taxon>Eukaryota</taxon>
        <taxon>Fungi</taxon>
        <taxon>Dikarya</taxon>
        <taxon>Ascomycota</taxon>
        <taxon>Saccharomycotina</taxon>
        <taxon>Saccharomycetes</taxon>
        <taxon>Saccharomycetales</taxon>
        <taxon>Saccharomycetaceae</taxon>
        <taxon>Arxiozyma</taxon>
    </lineage>
</organism>
<keyword evidence="4" id="KW-1185">Reference proteome</keyword>
<dbReference type="GO" id="GO:0005543">
    <property type="term" value="F:phospholipid binding"/>
    <property type="evidence" value="ECO:0007669"/>
    <property type="project" value="TreeGrafter"/>
</dbReference>
<dbReference type="AlphaFoldDB" id="A0AAN7WK39"/>
<dbReference type="GO" id="GO:0005768">
    <property type="term" value="C:endosome"/>
    <property type="evidence" value="ECO:0007669"/>
    <property type="project" value="TreeGrafter"/>
</dbReference>
<dbReference type="InterPro" id="IPR008942">
    <property type="entry name" value="ENTH_VHS"/>
</dbReference>
<feature type="region of interest" description="Disordered" evidence="1">
    <location>
        <begin position="769"/>
        <end position="799"/>
    </location>
</feature>
<dbReference type="GO" id="GO:0006897">
    <property type="term" value="P:endocytosis"/>
    <property type="evidence" value="ECO:0007669"/>
    <property type="project" value="TreeGrafter"/>
</dbReference>
<dbReference type="PROSITE" id="PS50942">
    <property type="entry name" value="ENTH"/>
    <property type="match status" value="1"/>
</dbReference>
<dbReference type="SUPFAM" id="SSF47923">
    <property type="entry name" value="Ypt/Rab-GAP domain of gyp1p"/>
    <property type="match status" value="1"/>
</dbReference>
<feature type="compositionally biased region" description="Polar residues" evidence="1">
    <location>
        <begin position="1026"/>
        <end position="1035"/>
    </location>
</feature>
<dbReference type="PANTHER" id="PTHR12276:SF119">
    <property type="entry name" value="EPSIN-4"/>
    <property type="match status" value="1"/>
</dbReference>
<protein>
    <recommendedName>
        <fullName evidence="2">ENTH domain-containing protein</fullName>
    </recommendedName>
</protein>
<dbReference type="SMART" id="SM00164">
    <property type="entry name" value="TBC"/>
    <property type="match status" value="1"/>
</dbReference>
<dbReference type="EMBL" id="JAWIZZ010000002">
    <property type="protein sequence ID" value="KAK5782498.1"/>
    <property type="molecule type" value="Genomic_DNA"/>
</dbReference>
<dbReference type="Pfam" id="PF01417">
    <property type="entry name" value="ENTH"/>
    <property type="match status" value="1"/>
</dbReference>
<proteinExistence type="predicted"/>
<evidence type="ECO:0000256" key="1">
    <source>
        <dbReference type="SAM" id="MobiDB-lite"/>
    </source>
</evidence>
<name>A0AAN7WK39_9SACH</name>
<dbReference type="Proteomes" id="UP001306508">
    <property type="component" value="Unassembled WGS sequence"/>
</dbReference>